<dbReference type="InterPro" id="IPR027417">
    <property type="entry name" value="P-loop_NTPase"/>
</dbReference>
<name>A0A5N5X8F0_9EURO</name>
<gene>
    <name evidence="3" type="ORF">BDV29DRAFT_155530</name>
</gene>
<keyword evidence="1" id="KW-0677">Repeat</keyword>
<dbReference type="Pfam" id="PF24883">
    <property type="entry name" value="NPHP3_N"/>
    <property type="match status" value="1"/>
</dbReference>
<dbReference type="InterPro" id="IPR056884">
    <property type="entry name" value="NPHP3-like_N"/>
</dbReference>
<reference evidence="3 4" key="1">
    <citation type="submission" date="2019-04" db="EMBL/GenBank/DDBJ databases">
        <title>Friends and foes A comparative genomics study of 23 Aspergillus species from section Flavi.</title>
        <authorList>
            <consortium name="DOE Joint Genome Institute"/>
            <person name="Kjaerbolling I."/>
            <person name="Vesth T."/>
            <person name="Frisvad J.C."/>
            <person name="Nybo J.L."/>
            <person name="Theobald S."/>
            <person name="Kildgaard S."/>
            <person name="Isbrandt T."/>
            <person name="Kuo A."/>
            <person name="Sato A."/>
            <person name="Lyhne E.K."/>
            <person name="Kogle M.E."/>
            <person name="Wiebenga A."/>
            <person name="Kun R.S."/>
            <person name="Lubbers R.J."/>
            <person name="Makela M.R."/>
            <person name="Barry K."/>
            <person name="Chovatia M."/>
            <person name="Clum A."/>
            <person name="Daum C."/>
            <person name="Haridas S."/>
            <person name="He G."/>
            <person name="LaButti K."/>
            <person name="Lipzen A."/>
            <person name="Mondo S."/>
            <person name="Riley R."/>
            <person name="Salamov A."/>
            <person name="Simmons B.A."/>
            <person name="Magnuson J.K."/>
            <person name="Henrissat B."/>
            <person name="Mortensen U.H."/>
            <person name="Larsen T.O."/>
            <person name="Devries R.P."/>
            <person name="Grigoriev I.V."/>
            <person name="Machida M."/>
            <person name="Baker S.E."/>
            <person name="Andersen M.R."/>
        </authorList>
    </citation>
    <scope>NUCLEOTIDE SEQUENCE [LARGE SCALE GENOMIC DNA]</scope>
    <source>
        <strain evidence="3 4">CBS 151.66</strain>
    </source>
</reference>
<feature type="domain" description="Nephrocystin 3-like N-terminal" evidence="2">
    <location>
        <begin position="299"/>
        <end position="409"/>
    </location>
</feature>
<dbReference type="AlphaFoldDB" id="A0A5N5X8F0"/>
<dbReference type="Proteomes" id="UP000326565">
    <property type="component" value="Unassembled WGS sequence"/>
</dbReference>
<evidence type="ECO:0000259" key="2">
    <source>
        <dbReference type="Pfam" id="PF24883"/>
    </source>
</evidence>
<dbReference type="OrthoDB" id="5090952at2759"/>
<organism evidence="3 4">
    <name type="scientific">Aspergillus leporis</name>
    <dbReference type="NCBI Taxonomy" id="41062"/>
    <lineage>
        <taxon>Eukaryota</taxon>
        <taxon>Fungi</taxon>
        <taxon>Dikarya</taxon>
        <taxon>Ascomycota</taxon>
        <taxon>Pezizomycotina</taxon>
        <taxon>Eurotiomycetes</taxon>
        <taxon>Eurotiomycetidae</taxon>
        <taxon>Eurotiales</taxon>
        <taxon>Aspergillaceae</taxon>
        <taxon>Aspergillus</taxon>
        <taxon>Aspergillus subgen. Circumdati</taxon>
    </lineage>
</organism>
<dbReference type="SUPFAM" id="SSF52540">
    <property type="entry name" value="P-loop containing nucleoside triphosphate hydrolases"/>
    <property type="match status" value="1"/>
</dbReference>
<evidence type="ECO:0000256" key="1">
    <source>
        <dbReference type="ARBA" id="ARBA00022737"/>
    </source>
</evidence>
<evidence type="ECO:0000313" key="3">
    <source>
        <dbReference type="EMBL" id="KAB8075590.1"/>
    </source>
</evidence>
<sequence>MRDELDVMAVRENSAKYSIHLVDSSQIMHNDDAKAFTMFVVGMIKRLIPPNLGETLASKHDQDREAILSDGTDATNEVIEESVACHAFSPAWIKDRAWTLLRNIQQRPSEKDRQERRKFLLAGYSYVGLVAKRAIIIANTTPQYHDVSPSISDLVSYFATPHRFDHQMAREEVLMNMITAASRSHHHQLAHGLSDLVGPVSRLSSMFYRFAAKYSIANFIKTKSSNDSKPVNRKDVNLPMATNELYMETLKVFSSSHMMLYGTRSLEKPDYISDFEESFIPFQKRLRKNEGHMGGSIQVLGPPGYGKSAVVKLISQEVRKGSPAVLVEYSLTNSISDPPTMYGMQVSFIHQAISQMPSMFRPVENSVAQMLSQKPWTEEGVLGLLTELLHHSNSVDSLIVIYGFDKWPMDIRLWWSGTLGSLLDSCVVNFTFIFSSSHHIDDLGSFQTHEKLSRDLC</sequence>
<evidence type="ECO:0000313" key="4">
    <source>
        <dbReference type="Proteomes" id="UP000326565"/>
    </source>
</evidence>
<proteinExistence type="predicted"/>
<keyword evidence="4" id="KW-1185">Reference proteome</keyword>
<accession>A0A5N5X8F0</accession>
<dbReference type="EMBL" id="ML732192">
    <property type="protein sequence ID" value="KAB8075590.1"/>
    <property type="molecule type" value="Genomic_DNA"/>
</dbReference>
<protein>
    <recommendedName>
        <fullName evidence="2">Nephrocystin 3-like N-terminal domain-containing protein</fullName>
    </recommendedName>
</protein>